<dbReference type="Gene3D" id="1.50.10.10">
    <property type="match status" value="1"/>
</dbReference>
<dbReference type="NCBIfam" id="TIGR01561">
    <property type="entry name" value="gde_arch"/>
    <property type="match status" value="1"/>
</dbReference>
<dbReference type="GO" id="GO:0004135">
    <property type="term" value="F:amylo-alpha-1,6-glucosidase activity"/>
    <property type="evidence" value="ECO:0007669"/>
    <property type="project" value="InterPro"/>
</dbReference>
<dbReference type="Proteomes" id="UP000295781">
    <property type="component" value="Chromosome"/>
</dbReference>
<dbReference type="Pfam" id="PF12439">
    <property type="entry name" value="GDE_N"/>
    <property type="match status" value="1"/>
</dbReference>
<dbReference type="Pfam" id="PF06202">
    <property type="entry name" value="GDE_C"/>
    <property type="match status" value="1"/>
</dbReference>
<protein>
    <submittedName>
        <fullName evidence="3">Glycogen debranching protein</fullName>
    </submittedName>
</protein>
<dbReference type="InterPro" id="IPR032790">
    <property type="entry name" value="GDE_C"/>
</dbReference>
<dbReference type="OrthoDB" id="9761875at2"/>
<evidence type="ECO:0000313" key="3">
    <source>
        <dbReference type="EMBL" id="AUX27119.1"/>
    </source>
</evidence>
<dbReference type="InterPro" id="IPR012341">
    <property type="entry name" value="6hp_glycosidase-like_sf"/>
</dbReference>
<evidence type="ECO:0000259" key="1">
    <source>
        <dbReference type="Pfam" id="PF06202"/>
    </source>
</evidence>
<dbReference type="PANTHER" id="PTHR10569:SF2">
    <property type="entry name" value="GLYCOGEN DEBRANCHING ENZYME"/>
    <property type="match status" value="1"/>
</dbReference>
<dbReference type="InterPro" id="IPR008928">
    <property type="entry name" value="6-hairpin_glycosidase_sf"/>
</dbReference>
<dbReference type="AlphaFoldDB" id="A0A4P2QBW6"/>
<proteinExistence type="predicted"/>
<sequence length="668" mass="71724">MIGMGREICGDLGLAEDREWLVTNGIGGYGSGTVAGSLTRGYHGLLVAALRPPVDRRLMLVKLDEAVTYRGAAWDLASNRWASGAVAPRGFVHLERFALEGSIPCWRYACADALLEKRVWMEHGQNVTYVAYTALQAREPLRFTARAIANNRAFHDTGTVAWPTAVSAASGGVRVVTGGDALPLFLKLEGGAATPASELYRGFALPAETARGLLDRDDHVHVATFETTLMPGETAVFLAAAGDGVTAVDLESLPRRRARDRALLAAWSEARPPGAAAAPGWVSQLVLAADQFVVDRAQTPGGSPGKSVIAGYPWFEDWGRDTMISLPGLALSTGQASIAAPILRTFAAFVDRGMLPNRFPDAAALPEYNTMDATLWYFQAVRACHEATGDDGLLRDLFPVLREIVDWHVRGTRYGIQVDAGDGLLRGGQDGVQLTWMDAKVGDHVITPRIGKPVEINALWYNALRAMVAFAARLGEPAEPYQGMAAKALASFERFWNAAAGYCYDVLDGPAGAEAALRPNQIFAVSLPESPLSPERQRAVVDACARALLTSYGLRSLAPSEPAYHGFYGGDQARRDAAYHQGAVWGWLIGPFIEAHLRVYRDPEAARRLLAPLGDHLGAAGLGSISEIFDGDAPFAPRGCIAQAWSVAEALRAFTLLDRAASPVRERA</sequence>
<dbReference type="PANTHER" id="PTHR10569">
    <property type="entry name" value="GLYCOGEN DEBRANCHING ENZYME"/>
    <property type="match status" value="1"/>
</dbReference>
<evidence type="ECO:0000313" key="4">
    <source>
        <dbReference type="Proteomes" id="UP000295781"/>
    </source>
</evidence>
<dbReference type="GO" id="GO:0004134">
    <property type="term" value="F:4-alpha-glucanotransferase activity"/>
    <property type="evidence" value="ECO:0007669"/>
    <property type="project" value="InterPro"/>
</dbReference>
<organism evidence="3 4">
    <name type="scientific">Sorangium cellulosum</name>
    <name type="common">Polyangium cellulosum</name>
    <dbReference type="NCBI Taxonomy" id="56"/>
    <lineage>
        <taxon>Bacteria</taxon>
        <taxon>Pseudomonadati</taxon>
        <taxon>Myxococcota</taxon>
        <taxon>Polyangia</taxon>
        <taxon>Polyangiales</taxon>
        <taxon>Polyangiaceae</taxon>
        <taxon>Sorangium</taxon>
    </lineage>
</organism>
<dbReference type="EMBL" id="CP012670">
    <property type="protein sequence ID" value="AUX27119.1"/>
    <property type="molecule type" value="Genomic_DNA"/>
</dbReference>
<dbReference type="InterPro" id="IPR010401">
    <property type="entry name" value="AGL/Gdb1"/>
</dbReference>
<dbReference type="RefSeq" id="WP_129355186.1">
    <property type="nucleotide sequence ID" value="NZ_CP012670.1"/>
</dbReference>
<accession>A0A4P2QBW6</accession>
<name>A0A4P2QBW6_SORCE</name>
<reference evidence="3 4" key="1">
    <citation type="submission" date="2015-09" db="EMBL/GenBank/DDBJ databases">
        <title>Sorangium comparison.</title>
        <authorList>
            <person name="Zaburannyi N."/>
            <person name="Bunk B."/>
            <person name="Overmann J."/>
            <person name="Mueller R."/>
        </authorList>
    </citation>
    <scope>NUCLEOTIDE SEQUENCE [LARGE SCALE GENOMIC DNA]</scope>
    <source>
        <strain evidence="3 4">So ceGT47</strain>
    </source>
</reference>
<dbReference type="InterPro" id="IPR006451">
    <property type="entry name" value="Glycogen_debranch_arc"/>
</dbReference>
<dbReference type="InterPro" id="IPR024742">
    <property type="entry name" value="Glycogen_debranch_N"/>
</dbReference>
<feature type="domain" description="Glycogen debranching enzyme bacterial and archaeal type N-terminal" evidence="2">
    <location>
        <begin position="18"/>
        <end position="235"/>
    </location>
</feature>
<gene>
    <name evidence="3" type="primary">glgX</name>
    <name evidence="3" type="ORF">SOCEGT47_076980</name>
</gene>
<evidence type="ECO:0000259" key="2">
    <source>
        <dbReference type="Pfam" id="PF12439"/>
    </source>
</evidence>
<dbReference type="FunFam" id="1.50.10.10:FF:000073">
    <property type="entry name" value="Glycogen debranching enzyme, hypothetical (TreX-like)"/>
    <property type="match status" value="1"/>
</dbReference>
<dbReference type="GO" id="GO:0005980">
    <property type="term" value="P:glycogen catabolic process"/>
    <property type="evidence" value="ECO:0007669"/>
    <property type="project" value="InterPro"/>
</dbReference>
<feature type="domain" description="Glycogen debranching enzyme C-terminal" evidence="1">
    <location>
        <begin position="288"/>
        <end position="652"/>
    </location>
</feature>
<dbReference type="SUPFAM" id="SSF48208">
    <property type="entry name" value="Six-hairpin glycosidases"/>
    <property type="match status" value="1"/>
</dbReference>